<feature type="domain" description="PEGA" evidence="1">
    <location>
        <begin position="88"/>
        <end position="152"/>
    </location>
</feature>
<proteinExistence type="predicted"/>
<accession>A0A645F0G1</accession>
<dbReference type="PANTHER" id="PTHR36194">
    <property type="entry name" value="S-LAYER-LIKE PROTEIN"/>
    <property type="match status" value="1"/>
</dbReference>
<evidence type="ECO:0000313" key="2">
    <source>
        <dbReference type="EMBL" id="MPN06982.1"/>
    </source>
</evidence>
<feature type="domain" description="PEGA" evidence="1">
    <location>
        <begin position="165"/>
        <end position="223"/>
    </location>
</feature>
<dbReference type="PANTHER" id="PTHR36194:SF1">
    <property type="entry name" value="S-LAYER-LIKE PROTEIN"/>
    <property type="match status" value="1"/>
</dbReference>
<dbReference type="AlphaFoldDB" id="A0A645F0G1"/>
<protein>
    <recommendedName>
        <fullName evidence="1">PEGA domain-containing protein</fullName>
    </recommendedName>
</protein>
<name>A0A645F0G1_9ZZZZ</name>
<organism evidence="2">
    <name type="scientific">bioreactor metagenome</name>
    <dbReference type="NCBI Taxonomy" id="1076179"/>
    <lineage>
        <taxon>unclassified sequences</taxon>
        <taxon>metagenomes</taxon>
        <taxon>ecological metagenomes</taxon>
    </lineage>
</organism>
<reference evidence="2" key="1">
    <citation type="submission" date="2019-08" db="EMBL/GenBank/DDBJ databases">
        <authorList>
            <person name="Kucharzyk K."/>
            <person name="Murdoch R.W."/>
            <person name="Higgins S."/>
            <person name="Loffler F."/>
        </authorList>
    </citation>
    <scope>NUCLEOTIDE SEQUENCE</scope>
</reference>
<sequence length="229" mass="25402">MARLEKTHGHLVIKNLDKVENAIIKVDGEVVEVDKDSGMIEIAEGEHKVVVSGTNIEDYETTLVIMPNDKKVIDINENETTQKSETGAIKLNVSPSGYTVVLDGVPYLQSTTEIYAEKGEHKVEIVKPGYETSSVKITLADRTVEVNIRLEKLKVPEEKKEASQSNLSVYSNPGWAKVYIDGEYIGIAPVMAKLSYGEHYIKAELDGYDEFKTHVTVDSPDKAITAEFE</sequence>
<comment type="caution">
    <text evidence="2">The sequence shown here is derived from an EMBL/GenBank/DDBJ whole genome shotgun (WGS) entry which is preliminary data.</text>
</comment>
<dbReference type="InterPro" id="IPR013229">
    <property type="entry name" value="PEGA"/>
</dbReference>
<gene>
    <name evidence="2" type="ORF">SDC9_154239</name>
</gene>
<evidence type="ECO:0000259" key="1">
    <source>
        <dbReference type="Pfam" id="PF08308"/>
    </source>
</evidence>
<dbReference type="Pfam" id="PF08308">
    <property type="entry name" value="PEGA"/>
    <property type="match status" value="2"/>
</dbReference>
<dbReference type="EMBL" id="VSSQ01052939">
    <property type="protein sequence ID" value="MPN06982.1"/>
    <property type="molecule type" value="Genomic_DNA"/>
</dbReference>